<feature type="compositionally biased region" description="Low complexity" evidence="5">
    <location>
        <begin position="119"/>
        <end position="128"/>
    </location>
</feature>
<dbReference type="GO" id="GO:0006511">
    <property type="term" value="P:ubiquitin-dependent protein catabolic process"/>
    <property type="evidence" value="ECO:0007669"/>
    <property type="project" value="TreeGrafter"/>
</dbReference>
<evidence type="ECO:0000256" key="2">
    <source>
        <dbReference type="ARBA" id="ARBA00022771"/>
    </source>
</evidence>
<accession>A0A8J6AV18</accession>
<feature type="compositionally biased region" description="Basic and acidic residues" evidence="5">
    <location>
        <begin position="498"/>
        <end position="510"/>
    </location>
</feature>
<dbReference type="SMART" id="SM00504">
    <property type="entry name" value="Ubox"/>
    <property type="match status" value="1"/>
</dbReference>
<dbReference type="AlphaFoldDB" id="A0A8J6AV18"/>
<dbReference type="InterPro" id="IPR001841">
    <property type="entry name" value="Znf_RING"/>
</dbReference>
<dbReference type="OrthoDB" id="6270329at2759"/>
<dbReference type="CDD" id="cd16719">
    <property type="entry name" value="RING-HC_LNX4"/>
    <property type="match status" value="1"/>
</dbReference>
<evidence type="ECO:0000256" key="5">
    <source>
        <dbReference type="SAM" id="MobiDB-lite"/>
    </source>
</evidence>
<dbReference type="EMBL" id="JAGFMF010011398">
    <property type="protein sequence ID" value="KAG8523842.1"/>
    <property type="molecule type" value="Genomic_DNA"/>
</dbReference>
<dbReference type="Gene3D" id="3.30.40.10">
    <property type="entry name" value="Zinc/RING finger domain, C3HC4 (zinc finger)"/>
    <property type="match status" value="1"/>
</dbReference>
<dbReference type="InterPro" id="IPR017907">
    <property type="entry name" value="Znf_RING_CS"/>
</dbReference>
<evidence type="ECO:0000256" key="3">
    <source>
        <dbReference type="ARBA" id="ARBA00022833"/>
    </source>
</evidence>
<dbReference type="SUPFAM" id="SSF50156">
    <property type="entry name" value="PDZ domain-like"/>
    <property type="match status" value="1"/>
</dbReference>
<dbReference type="InterPro" id="IPR036034">
    <property type="entry name" value="PDZ_sf"/>
</dbReference>
<feature type="domain" description="PDZ" evidence="7">
    <location>
        <begin position="372"/>
        <end position="429"/>
    </location>
</feature>
<feature type="region of interest" description="Disordered" evidence="5">
    <location>
        <begin position="498"/>
        <end position="524"/>
    </location>
</feature>
<keyword evidence="2 4" id="KW-0863">Zinc-finger</keyword>
<dbReference type="GO" id="GO:0008270">
    <property type="term" value="F:zinc ion binding"/>
    <property type="evidence" value="ECO:0007669"/>
    <property type="project" value="UniProtKB-KW"/>
</dbReference>
<dbReference type="InterPro" id="IPR051438">
    <property type="entry name" value="RNF_E3_ubiq-protein_ligase"/>
</dbReference>
<evidence type="ECO:0000256" key="1">
    <source>
        <dbReference type="ARBA" id="ARBA00022723"/>
    </source>
</evidence>
<feature type="region of interest" description="Disordered" evidence="5">
    <location>
        <begin position="446"/>
        <end position="465"/>
    </location>
</feature>
<dbReference type="InterPro" id="IPR003613">
    <property type="entry name" value="Ubox_domain"/>
</dbReference>
<dbReference type="PANTHER" id="PTHR46016:SF1">
    <property type="entry name" value="RING-TYPE DOMAIN-CONTAINING PROTEIN"/>
    <property type="match status" value="1"/>
</dbReference>
<proteinExistence type="predicted"/>
<dbReference type="PROSITE" id="PS50089">
    <property type="entry name" value="ZF_RING_2"/>
    <property type="match status" value="1"/>
</dbReference>
<dbReference type="InterPro" id="IPR001478">
    <property type="entry name" value="PDZ"/>
</dbReference>
<keyword evidence="9" id="KW-1185">Reference proteome</keyword>
<dbReference type="Pfam" id="PF00595">
    <property type="entry name" value="PDZ"/>
    <property type="match status" value="1"/>
</dbReference>
<feature type="domain" description="RING-type" evidence="6">
    <location>
        <begin position="167"/>
        <end position="203"/>
    </location>
</feature>
<keyword evidence="1" id="KW-0479">Metal-binding</keyword>
<feature type="region of interest" description="Disordered" evidence="5">
    <location>
        <begin position="286"/>
        <end position="311"/>
    </location>
</feature>
<dbReference type="Pfam" id="PF13923">
    <property type="entry name" value="zf-C3HC4_2"/>
    <property type="match status" value="1"/>
</dbReference>
<feature type="region of interest" description="Disordered" evidence="5">
    <location>
        <begin position="104"/>
        <end position="141"/>
    </location>
</feature>
<dbReference type="SMART" id="SM00184">
    <property type="entry name" value="RING"/>
    <property type="match status" value="1"/>
</dbReference>
<protein>
    <submittedName>
        <fullName evidence="8">PDZ domain-containing RING finger protein 4</fullName>
    </submittedName>
</protein>
<dbReference type="PROSITE" id="PS00518">
    <property type="entry name" value="ZF_RING_1"/>
    <property type="match status" value="1"/>
</dbReference>
<dbReference type="PROSITE" id="PS50106">
    <property type="entry name" value="PDZ"/>
    <property type="match status" value="1"/>
</dbReference>
<dbReference type="SUPFAM" id="SSF57850">
    <property type="entry name" value="RING/U-box"/>
    <property type="match status" value="1"/>
</dbReference>
<keyword evidence="3" id="KW-0862">Zinc</keyword>
<dbReference type="Proteomes" id="UP000700334">
    <property type="component" value="Unassembled WGS sequence"/>
</dbReference>
<feature type="compositionally biased region" description="Gly residues" evidence="5">
    <location>
        <begin position="290"/>
        <end position="310"/>
    </location>
</feature>
<organism evidence="8 9">
    <name type="scientific">Galemys pyrenaicus</name>
    <name type="common">Iberian desman</name>
    <name type="synonym">Pyrenean desman</name>
    <dbReference type="NCBI Taxonomy" id="202257"/>
    <lineage>
        <taxon>Eukaryota</taxon>
        <taxon>Metazoa</taxon>
        <taxon>Chordata</taxon>
        <taxon>Craniata</taxon>
        <taxon>Vertebrata</taxon>
        <taxon>Euteleostomi</taxon>
        <taxon>Mammalia</taxon>
        <taxon>Eutheria</taxon>
        <taxon>Laurasiatheria</taxon>
        <taxon>Eulipotyphla</taxon>
        <taxon>Talpidae</taxon>
        <taxon>Galemys</taxon>
    </lineage>
</organism>
<dbReference type="FunFam" id="3.30.40.10:FF:000214">
    <property type="entry name" value="E3 ubiquitin-protein ligase PDZRN3 isoform X1"/>
    <property type="match status" value="1"/>
</dbReference>
<dbReference type="Gene3D" id="2.30.42.10">
    <property type="match status" value="1"/>
</dbReference>
<evidence type="ECO:0000313" key="9">
    <source>
        <dbReference type="Proteomes" id="UP000700334"/>
    </source>
</evidence>
<gene>
    <name evidence="8" type="ORF">J0S82_013161</name>
</gene>
<evidence type="ECO:0000256" key="4">
    <source>
        <dbReference type="PROSITE-ProRule" id="PRU00175"/>
    </source>
</evidence>
<name>A0A8J6AV18_GALPY</name>
<evidence type="ECO:0000313" key="8">
    <source>
        <dbReference type="EMBL" id="KAG8523842.1"/>
    </source>
</evidence>
<evidence type="ECO:0000259" key="6">
    <source>
        <dbReference type="PROSITE" id="PS50089"/>
    </source>
</evidence>
<reference evidence="8" key="1">
    <citation type="journal article" date="2021" name="Evol. Appl.">
        <title>The genome of the Pyrenean desman and the effects of bottlenecks and inbreeding on the genomic landscape of an endangered species.</title>
        <authorList>
            <person name="Escoda L."/>
            <person name="Castresana J."/>
        </authorList>
    </citation>
    <scope>NUCLEOTIDE SEQUENCE</scope>
    <source>
        <strain evidence="8">IBE-C5619</strain>
    </source>
</reference>
<sequence length="524" mass="56516">MPTLECSQHCSSGVMTLPIYARVQLRCAHLRMPTLECSQHRRCAKVALRPIPNGKMPGMQKGKDVVPNLELGSRASIVVELKVVSQPQALRVTGCPGGMPELHRAGKGEHSVPKGRGAGALPRAARGRQGNSRKVNSALRAPFPHPAPTMGFALERFAEAVDPDFECKLCGQVLEEPLCTPCGHVFCASCLLPWAARRRRCPLQCQPLAPGELYPVLPLRSLIQKLRIQCDYRARGCSLSVRLHELAAHVERCDFGPGPRHQGCASGPGDCHREVVPAWEGSEAAPGDCPGAGAGGGLPGGGGSRRGPGPGVLAWRRREKALLAQLWELQGEVQLTARRYQEKFTQYMAHVRNFARDLGGGHGRGGEHKPFTVVLERENDTLGFNIIGGRPNQINQEKTLTEGIYVSKILANGPADRADGLEIHDKIIEAQLCTLTHAHTHAPGVHKQAQVPHSTVPTPPASTPTRLQVTDTEVMNISQGQSEPGVLIQHALLQRDSLDNGGADREENREAAAGGRSGLKKQYA</sequence>
<evidence type="ECO:0000259" key="7">
    <source>
        <dbReference type="PROSITE" id="PS50106"/>
    </source>
</evidence>
<dbReference type="InterPro" id="IPR013083">
    <property type="entry name" value="Znf_RING/FYVE/PHD"/>
</dbReference>
<dbReference type="SUPFAM" id="SSF49599">
    <property type="entry name" value="TRAF domain-like"/>
    <property type="match status" value="1"/>
</dbReference>
<dbReference type="GO" id="GO:0061630">
    <property type="term" value="F:ubiquitin protein ligase activity"/>
    <property type="evidence" value="ECO:0007669"/>
    <property type="project" value="TreeGrafter"/>
</dbReference>
<dbReference type="PANTHER" id="PTHR46016">
    <property type="entry name" value="ZINC FINGER, RING/FYVE/PHD-TYPE"/>
    <property type="match status" value="1"/>
</dbReference>
<dbReference type="GO" id="GO:0000209">
    <property type="term" value="P:protein polyubiquitination"/>
    <property type="evidence" value="ECO:0007669"/>
    <property type="project" value="TreeGrafter"/>
</dbReference>
<comment type="caution">
    <text evidence="8">The sequence shown here is derived from an EMBL/GenBank/DDBJ whole genome shotgun (WGS) entry which is preliminary data.</text>
</comment>